<feature type="transmembrane region" description="Helical" evidence="1">
    <location>
        <begin position="430"/>
        <end position="453"/>
    </location>
</feature>
<dbReference type="InterPro" id="IPR047769">
    <property type="entry name" value="MFS_ArsJ"/>
</dbReference>
<keyword evidence="1" id="KW-0472">Membrane</keyword>
<dbReference type="CDD" id="cd06174">
    <property type="entry name" value="MFS"/>
    <property type="match status" value="1"/>
</dbReference>
<dbReference type="Gene3D" id="3.40.50.150">
    <property type="entry name" value="Vaccinia Virus protein VP39"/>
    <property type="match status" value="2"/>
</dbReference>
<sequence length="867" mass="91040">MSCSQFICCQAPLANAERNGLLCSFDDGSPVQATVHNGSVTCCPPPAQALFADPEQQGSSRARAAAAYSALKPFVIISLSYLLFTITDGAVRMIVLLHAYQKGFSAMEVATMFSFYELAGVVTNLAAGLMGAKWGIRYTLLTGLCLQLVGIGMLFGWQDGWSKTEAIVYVTAAQLMCGIAKDLTKLGGKTVTKLVTPEEKQSSLFKLVSFITGWKNSLKGAGYFLGAATVGVNYYMSLGILCGLILAAMPWAATGLSNQLGRARKENVSFAQLFRNKPNVNILSLSRVFLFGARDLWFEVPLPFFLRSPASGIGWSRSLTGAFLAIWIIVYGQCQSWTPQLVLGPLRQSPPSKWVAALWSGILAVLPLTLGIVMLAGDTFGPGVPAAPAVVALTVCLYAFCVVFAVNSAIHSYLIVAYAEGDKVAQTVGVYYASNAVGRLVGTLASGALYSYVGSSIVDGFGACLMVSVAFAAASCAIDLWLHEEAGTTGGQRLGRLGACLPGRKREAAVPAAQLQEAEGEGPHHTAAAHASAAPSQATGVAAAAAGAPTTGIQMGDDAAVKASVQSYYGEVRQALAKVPDEVMSKYYGCGSPLPMGIEGLRVLDLGSGSGRDCYVAAAFVGEQGSVTGVDMTPALLAVARKHAEQYCTQALGYATPNLCFVEGQIEDLRAAGIEDSSVDLAISNCVINLSPDKAAVLREVRKHPVLLGECLGGALYVQDFIRLCRAAGFQDPRALSTTEFEVRDPELHALLGEARFLSITYRLFKLAGVETACEDYGQAARYKGTIPGHPHSYTLDSHHTFAAGKWYEVCGSTAAMVGDSWLGKHFEVIGDRSRHFGLSESAPAPAAAAANGSSTAAGCAPGGGCC</sequence>
<dbReference type="InterPro" id="IPR025714">
    <property type="entry name" value="Methyltranfer_dom"/>
</dbReference>
<dbReference type="PANTHER" id="PTHR23547">
    <property type="entry name" value="MAJOR FACILITATOR SUPERFAMILY DOMAIN, GENERAL SUBSTRATE TRANSPORTER"/>
    <property type="match status" value="1"/>
</dbReference>
<dbReference type="InterPro" id="IPR036259">
    <property type="entry name" value="MFS_trans_sf"/>
</dbReference>
<evidence type="ECO:0000313" key="3">
    <source>
        <dbReference type="EMBL" id="KAI7839437.1"/>
    </source>
</evidence>
<accession>A0AAD5H4W1</accession>
<feature type="transmembrane region" description="Helical" evidence="1">
    <location>
        <begin position="234"/>
        <end position="256"/>
    </location>
</feature>
<dbReference type="SUPFAM" id="SSF103473">
    <property type="entry name" value="MFS general substrate transporter"/>
    <property type="match status" value="1"/>
</dbReference>
<dbReference type="InterPro" id="IPR029063">
    <property type="entry name" value="SAM-dependent_MTases_sf"/>
</dbReference>
<dbReference type="Proteomes" id="UP001205105">
    <property type="component" value="Unassembled WGS sequence"/>
</dbReference>
<keyword evidence="1" id="KW-1133">Transmembrane helix</keyword>
<keyword evidence="4" id="KW-1185">Reference proteome</keyword>
<protein>
    <recommendedName>
        <fullName evidence="2">Methyltransferase domain-containing protein</fullName>
    </recommendedName>
</protein>
<dbReference type="Gene3D" id="1.20.1250.20">
    <property type="entry name" value="MFS general substrate transporter like domains"/>
    <property type="match status" value="1"/>
</dbReference>
<feature type="transmembrane region" description="Helical" evidence="1">
    <location>
        <begin position="460"/>
        <end position="482"/>
    </location>
</feature>
<dbReference type="AlphaFoldDB" id="A0AAD5H4W1"/>
<dbReference type="CDD" id="cd02440">
    <property type="entry name" value="AdoMet_MTases"/>
    <property type="match status" value="1"/>
</dbReference>
<evidence type="ECO:0000313" key="4">
    <source>
        <dbReference type="Proteomes" id="UP001205105"/>
    </source>
</evidence>
<name>A0AAD5H4W1_9CHLO</name>
<feature type="domain" description="Methyltransferase" evidence="2">
    <location>
        <begin position="600"/>
        <end position="703"/>
    </location>
</feature>
<evidence type="ECO:0000259" key="2">
    <source>
        <dbReference type="Pfam" id="PF13847"/>
    </source>
</evidence>
<evidence type="ECO:0000256" key="1">
    <source>
        <dbReference type="SAM" id="Phobius"/>
    </source>
</evidence>
<feature type="transmembrane region" description="Helical" evidence="1">
    <location>
        <begin position="314"/>
        <end position="334"/>
    </location>
</feature>
<dbReference type="PANTHER" id="PTHR23547:SF1">
    <property type="entry name" value="MAJOR FACILITATOR SUPERFAMILY MFS_1"/>
    <property type="match status" value="1"/>
</dbReference>
<dbReference type="Gene3D" id="3.40.5.100">
    <property type="match status" value="1"/>
</dbReference>
<feature type="transmembrane region" description="Helical" evidence="1">
    <location>
        <begin position="104"/>
        <end position="126"/>
    </location>
</feature>
<feature type="transmembrane region" description="Helical" evidence="1">
    <location>
        <begin position="138"/>
        <end position="157"/>
    </location>
</feature>
<feature type="transmembrane region" description="Helical" evidence="1">
    <location>
        <begin position="354"/>
        <end position="377"/>
    </location>
</feature>
<feature type="transmembrane region" description="Helical" evidence="1">
    <location>
        <begin position="389"/>
        <end position="410"/>
    </location>
</feature>
<organism evidence="3 4">
    <name type="scientific">Chlorella ohadii</name>
    <dbReference type="NCBI Taxonomy" id="2649997"/>
    <lineage>
        <taxon>Eukaryota</taxon>
        <taxon>Viridiplantae</taxon>
        <taxon>Chlorophyta</taxon>
        <taxon>core chlorophytes</taxon>
        <taxon>Trebouxiophyceae</taxon>
        <taxon>Chlorellales</taxon>
        <taxon>Chlorellaceae</taxon>
        <taxon>Chlorella clade</taxon>
        <taxon>Chlorella</taxon>
    </lineage>
</organism>
<dbReference type="EMBL" id="JADXDR010000101">
    <property type="protein sequence ID" value="KAI7839437.1"/>
    <property type="molecule type" value="Genomic_DNA"/>
</dbReference>
<keyword evidence="1" id="KW-0812">Transmembrane</keyword>
<comment type="caution">
    <text evidence="3">The sequence shown here is derived from an EMBL/GenBank/DDBJ whole genome shotgun (WGS) entry which is preliminary data.</text>
</comment>
<gene>
    <name evidence="3" type="ORF">COHA_006838</name>
</gene>
<dbReference type="SUPFAM" id="SSF53335">
    <property type="entry name" value="S-adenosyl-L-methionine-dependent methyltransferases"/>
    <property type="match status" value="1"/>
</dbReference>
<proteinExistence type="predicted"/>
<dbReference type="Pfam" id="PF13847">
    <property type="entry name" value="Methyltransf_31"/>
    <property type="match status" value="1"/>
</dbReference>
<reference evidence="3" key="1">
    <citation type="submission" date="2020-11" db="EMBL/GenBank/DDBJ databases">
        <title>Chlorella ohadii genome sequencing and assembly.</title>
        <authorList>
            <person name="Murik O."/>
            <person name="Treves H."/>
            <person name="Kedem I."/>
            <person name="Shotland Y."/>
            <person name="Kaplan A."/>
        </authorList>
    </citation>
    <scope>NUCLEOTIDE SEQUENCE</scope>
    <source>
        <strain evidence="3">1</strain>
    </source>
</reference>